<dbReference type="Gene3D" id="3.30.360.10">
    <property type="entry name" value="Dihydrodipicolinate Reductase, domain 2"/>
    <property type="match status" value="1"/>
</dbReference>
<keyword evidence="6" id="KW-1185">Reference proteome</keyword>
<evidence type="ECO:0000313" key="6">
    <source>
        <dbReference type="Proteomes" id="UP000635565"/>
    </source>
</evidence>
<dbReference type="EMBL" id="BNJJ01000044">
    <property type="protein sequence ID" value="GHO89741.1"/>
    <property type="molecule type" value="Genomic_DNA"/>
</dbReference>
<organism evidence="5 6">
    <name type="scientific">Dictyobacter formicarum</name>
    <dbReference type="NCBI Taxonomy" id="2778368"/>
    <lineage>
        <taxon>Bacteria</taxon>
        <taxon>Bacillati</taxon>
        <taxon>Chloroflexota</taxon>
        <taxon>Ktedonobacteria</taxon>
        <taxon>Ktedonobacterales</taxon>
        <taxon>Dictyobacteraceae</taxon>
        <taxon>Dictyobacter</taxon>
    </lineage>
</organism>
<dbReference type="SUPFAM" id="SSF51735">
    <property type="entry name" value="NAD(P)-binding Rossmann-fold domains"/>
    <property type="match status" value="1"/>
</dbReference>
<feature type="domain" description="GFO/IDH/MocA-like oxidoreductase" evidence="4">
    <location>
        <begin position="133"/>
        <end position="244"/>
    </location>
</feature>
<dbReference type="PANTHER" id="PTHR43708">
    <property type="entry name" value="CONSERVED EXPRESSED OXIDOREDUCTASE (EUROFUNG)"/>
    <property type="match status" value="1"/>
</dbReference>
<name>A0ABQ3VWR8_9CHLR</name>
<protein>
    <submittedName>
        <fullName evidence="5">Oxidoreductase</fullName>
    </submittedName>
</protein>
<evidence type="ECO:0000259" key="4">
    <source>
        <dbReference type="Pfam" id="PF22725"/>
    </source>
</evidence>
<sequence>MLRIILVGLGNCGRHWIRNIYPKQHEAQLVAYVDASPESLQRARQDLTIPEELCFTSLEQALEQVDCDAVQIASTLSTHIPLALTALRAGKHVLLEKPLAPTLEEAREAIAVAEQQGRLLMVNQNYRYSATVNQVRQLIQDQYFGPVGTVTVDFRHYSNSAPRGSNRHYTLWQPLLVDMAIHHFDLMRFILNQEPLSISCQTWNPPYSNFVEPPAGSAVIQFDGGAVVSYRGSWVSTAAETTWSGDWRVECLEGLISWRSRGDTLADEIIIQPRNKQPLTLKVDALAFEDWGGSLQAFVQALRDGTEPACAARHNIHTLALTLAAVESSTSGKPVQF</sequence>
<dbReference type="Proteomes" id="UP000635565">
    <property type="component" value="Unassembled WGS sequence"/>
</dbReference>
<reference evidence="5 6" key="1">
    <citation type="journal article" date="2021" name="Int. J. Syst. Evol. Microbiol.">
        <title>Reticulibacter mediterranei gen. nov., sp. nov., within the new family Reticulibacteraceae fam. nov., and Ktedonospora formicarum gen. nov., sp. nov., Ktedonobacter robiniae sp. nov., Dictyobacter formicarum sp. nov. and Dictyobacter arantiisoli sp. nov., belonging to the class Ktedonobacteria.</title>
        <authorList>
            <person name="Yabe S."/>
            <person name="Zheng Y."/>
            <person name="Wang C.M."/>
            <person name="Sakai Y."/>
            <person name="Abe K."/>
            <person name="Yokota A."/>
            <person name="Donadio S."/>
            <person name="Cavaletti L."/>
            <person name="Monciardini P."/>
        </authorList>
    </citation>
    <scope>NUCLEOTIDE SEQUENCE [LARGE SCALE GENOMIC DNA]</scope>
    <source>
        <strain evidence="5 6">SOSP1-9</strain>
    </source>
</reference>
<dbReference type="SUPFAM" id="SSF55347">
    <property type="entry name" value="Glyceraldehyde-3-phosphate dehydrogenase-like, C-terminal domain"/>
    <property type="match status" value="1"/>
</dbReference>
<evidence type="ECO:0000256" key="1">
    <source>
        <dbReference type="ARBA" id="ARBA00010928"/>
    </source>
</evidence>
<gene>
    <name evidence="5" type="ORF">KSZ_77470</name>
</gene>
<feature type="domain" description="Gfo/Idh/MocA-like oxidoreductase N-terminal" evidence="3">
    <location>
        <begin position="2"/>
        <end position="123"/>
    </location>
</feature>
<accession>A0ABQ3VWR8</accession>
<dbReference type="PANTHER" id="PTHR43708:SF5">
    <property type="entry name" value="CONSERVED EXPRESSED OXIDOREDUCTASE (EUROFUNG)-RELATED"/>
    <property type="match status" value="1"/>
</dbReference>
<dbReference type="InterPro" id="IPR000683">
    <property type="entry name" value="Gfo/Idh/MocA-like_OxRdtase_N"/>
</dbReference>
<evidence type="ECO:0000313" key="5">
    <source>
        <dbReference type="EMBL" id="GHO89741.1"/>
    </source>
</evidence>
<dbReference type="InterPro" id="IPR055170">
    <property type="entry name" value="GFO_IDH_MocA-like_dom"/>
</dbReference>
<evidence type="ECO:0000259" key="3">
    <source>
        <dbReference type="Pfam" id="PF01408"/>
    </source>
</evidence>
<dbReference type="InterPro" id="IPR051317">
    <property type="entry name" value="Gfo/Idh/MocA_oxidoreduct"/>
</dbReference>
<dbReference type="RefSeq" id="WP_201367304.1">
    <property type="nucleotide sequence ID" value="NZ_BNJJ01000044.1"/>
</dbReference>
<evidence type="ECO:0000256" key="2">
    <source>
        <dbReference type="ARBA" id="ARBA00023002"/>
    </source>
</evidence>
<comment type="similarity">
    <text evidence="1">Belongs to the Gfo/Idh/MocA family.</text>
</comment>
<proteinExistence type="inferred from homology"/>
<comment type="caution">
    <text evidence="5">The sequence shown here is derived from an EMBL/GenBank/DDBJ whole genome shotgun (WGS) entry which is preliminary data.</text>
</comment>
<dbReference type="Gene3D" id="3.40.50.720">
    <property type="entry name" value="NAD(P)-binding Rossmann-like Domain"/>
    <property type="match status" value="1"/>
</dbReference>
<dbReference type="Pfam" id="PF22725">
    <property type="entry name" value="GFO_IDH_MocA_C3"/>
    <property type="match status" value="1"/>
</dbReference>
<dbReference type="InterPro" id="IPR036291">
    <property type="entry name" value="NAD(P)-bd_dom_sf"/>
</dbReference>
<dbReference type="Pfam" id="PF01408">
    <property type="entry name" value="GFO_IDH_MocA"/>
    <property type="match status" value="1"/>
</dbReference>
<keyword evidence="2" id="KW-0560">Oxidoreductase</keyword>